<dbReference type="PROSITE" id="PS50012">
    <property type="entry name" value="RCC1_3"/>
    <property type="match status" value="6"/>
</dbReference>
<dbReference type="InterPro" id="IPR000719">
    <property type="entry name" value="Prot_kinase_dom"/>
</dbReference>
<dbReference type="SUPFAM" id="SSF56112">
    <property type="entry name" value="Protein kinase-like (PK-like)"/>
    <property type="match status" value="1"/>
</dbReference>
<organism evidence="4 5">
    <name type="scientific">Gordonia hirsuta DSM 44140 = NBRC 16056</name>
    <dbReference type="NCBI Taxonomy" id="1121927"/>
    <lineage>
        <taxon>Bacteria</taxon>
        <taxon>Bacillati</taxon>
        <taxon>Actinomycetota</taxon>
        <taxon>Actinomycetes</taxon>
        <taxon>Mycobacteriales</taxon>
        <taxon>Gordoniaceae</taxon>
        <taxon>Gordonia</taxon>
    </lineage>
</organism>
<dbReference type="InterPro" id="IPR051210">
    <property type="entry name" value="Ub_ligase/GEF_domain"/>
</dbReference>
<dbReference type="AlphaFoldDB" id="L7L4Y4"/>
<dbReference type="Gene3D" id="3.30.200.20">
    <property type="entry name" value="Phosphorylase Kinase, domain 1"/>
    <property type="match status" value="1"/>
</dbReference>
<keyword evidence="4" id="KW-0723">Serine/threonine-protein kinase</keyword>
<evidence type="ECO:0000259" key="3">
    <source>
        <dbReference type="PROSITE" id="PS50011"/>
    </source>
</evidence>
<sequence length="763" mass="78841">MPVDPGSTIAGYRVVAALGSGAMGEVYLVESPQLMRREALKVISVGASSNPDFQQRFTNEARTAAALDHPSIITVYAHGVHDDAPWFTMSYLDGPDLSTAQLPVADIVTAVAQVADALDYAHSRQVVHRDIKPANIIATRGDDGALRRAVVLDFGIARLADSPQLTAADSVVGTMAYTAPEVISGQQAGPRSDQYSLACTVYTLLAGVTPFQADTAMAMMMAHVQQPVPSIAALRPDLAAFAPVLARAMAKDPAVRYPDCRSFAADLLRALQQTPGAAATSITPLPPSGGASHPSQPSYPSQPGYPLPSGYQTHHGYPGQAPGPATGYPAAQAYPGPPTGWTPLHGGTPQPAAPKKNRKPLLIGLAAAAAALLIGVPSGLYAAGVFDTTPATPLATAADQAQLSEYMGTVCAVQDEKLYCWGANHDGQLGDGGTSDQQTPQHVTALSKVTAVSLGGMPSRTSSEPADVTACAVADGDAYCWGDGLFGALGNGSSRTINTPQKVNGLGTVTAIGTDKWTTCAVSDGDVYCWGWNSRGEAGQERVADRQIESPTKVDGISDVTSVSVYSGNTCAITQEQKLYCWGHNYDGQLGTGDTDASTRPVEIAGLKNVTSAQVGGGTIDGSSFHQVCGVADAKVYCWGSVIDAENKTSSQKAPKEVTGLPDAATVSTDTNTVCSVASDGQAYCWGDNSFGQTGSNGDGSFVTEPTRVEGMNRVTALVTGSGTTCARSDGKLYCWGDNELGQIGSGSSGDPVHTPTEVDFGS</sequence>
<feature type="compositionally biased region" description="Low complexity" evidence="2">
    <location>
        <begin position="294"/>
        <end position="334"/>
    </location>
</feature>
<name>L7L4Y4_9ACTN</name>
<dbReference type="GO" id="GO:0005524">
    <property type="term" value="F:ATP binding"/>
    <property type="evidence" value="ECO:0007669"/>
    <property type="project" value="InterPro"/>
</dbReference>
<dbReference type="InterPro" id="IPR000408">
    <property type="entry name" value="Reg_chr_condens"/>
</dbReference>
<dbReference type="eggNOG" id="COG5184">
    <property type="taxonomic scope" value="Bacteria"/>
</dbReference>
<evidence type="ECO:0000313" key="4">
    <source>
        <dbReference type="EMBL" id="GAC55979.1"/>
    </source>
</evidence>
<dbReference type="Pfam" id="PF00069">
    <property type="entry name" value="Pkinase"/>
    <property type="match status" value="1"/>
</dbReference>
<gene>
    <name evidence="4" type="ORF">GOHSU_02_01230</name>
</gene>
<dbReference type="eggNOG" id="COG0515">
    <property type="taxonomic scope" value="Bacteria"/>
</dbReference>
<accession>L7L4Y4</accession>
<dbReference type="PROSITE" id="PS50011">
    <property type="entry name" value="PROTEIN_KINASE_DOM"/>
    <property type="match status" value="1"/>
</dbReference>
<evidence type="ECO:0000256" key="1">
    <source>
        <dbReference type="ARBA" id="ARBA00022737"/>
    </source>
</evidence>
<feature type="domain" description="Protein kinase" evidence="3">
    <location>
        <begin position="12"/>
        <end position="268"/>
    </location>
</feature>
<protein>
    <submittedName>
        <fullName evidence="4">Putative serine/threonine protein kinase</fullName>
    </submittedName>
</protein>
<keyword evidence="1" id="KW-0677">Repeat</keyword>
<dbReference type="PRINTS" id="PR00633">
    <property type="entry name" value="RCCNDNSATION"/>
</dbReference>
<dbReference type="PANTHER" id="PTHR22870">
    <property type="entry name" value="REGULATOR OF CHROMOSOME CONDENSATION"/>
    <property type="match status" value="1"/>
</dbReference>
<dbReference type="Pfam" id="PF00415">
    <property type="entry name" value="RCC1"/>
    <property type="match status" value="4"/>
</dbReference>
<dbReference type="SMART" id="SM00220">
    <property type="entry name" value="S_TKc"/>
    <property type="match status" value="1"/>
</dbReference>
<evidence type="ECO:0000313" key="5">
    <source>
        <dbReference type="Proteomes" id="UP000053405"/>
    </source>
</evidence>
<dbReference type="STRING" id="1121927.GOHSU_02_01230"/>
<dbReference type="RefSeq" id="WP_005935281.1">
    <property type="nucleotide sequence ID" value="NZ_ATVK01000040.1"/>
</dbReference>
<dbReference type="Proteomes" id="UP000053405">
    <property type="component" value="Unassembled WGS sequence"/>
</dbReference>
<evidence type="ECO:0000256" key="2">
    <source>
        <dbReference type="SAM" id="MobiDB-lite"/>
    </source>
</evidence>
<dbReference type="SUPFAM" id="SSF50985">
    <property type="entry name" value="RCC1/BLIP-II"/>
    <property type="match status" value="1"/>
</dbReference>
<dbReference type="CDD" id="cd14014">
    <property type="entry name" value="STKc_PknB_like"/>
    <property type="match status" value="1"/>
</dbReference>
<keyword evidence="5" id="KW-1185">Reference proteome</keyword>
<keyword evidence="4" id="KW-0808">Transferase</keyword>
<dbReference type="GO" id="GO:0004674">
    <property type="term" value="F:protein serine/threonine kinase activity"/>
    <property type="evidence" value="ECO:0007669"/>
    <property type="project" value="UniProtKB-KW"/>
</dbReference>
<dbReference type="InterPro" id="IPR011009">
    <property type="entry name" value="Kinase-like_dom_sf"/>
</dbReference>
<dbReference type="PANTHER" id="PTHR22870:SF408">
    <property type="entry name" value="OS09G0560450 PROTEIN"/>
    <property type="match status" value="1"/>
</dbReference>
<dbReference type="Gene3D" id="2.130.10.30">
    <property type="entry name" value="Regulator of chromosome condensation 1/beta-lactamase-inhibitor protein II"/>
    <property type="match status" value="2"/>
</dbReference>
<dbReference type="Gene3D" id="1.10.510.10">
    <property type="entry name" value="Transferase(Phosphotransferase) domain 1"/>
    <property type="match status" value="1"/>
</dbReference>
<proteinExistence type="predicted"/>
<dbReference type="Pfam" id="PF13540">
    <property type="entry name" value="RCC1_2"/>
    <property type="match status" value="1"/>
</dbReference>
<dbReference type="InterPro" id="IPR009091">
    <property type="entry name" value="RCC1/BLIP-II"/>
</dbReference>
<dbReference type="EMBL" id="BANT01000002">
    <property type="protein sequence ID" value="GAC55979.1"/>
    <property type="molecule type" value="Genomic_DNA"/>
</dbReference>
<comment type="caution">
    <text evidence="4">The sequence shown here is derived from an EMBL/GenBank/DDBJ whole genome shotgun (WGS) entry which is preliminary data.</text>
</comment>
<keyword evidence="4" id="KW-0418">Kinase</keyword>
<dbReference type="OrthoDB" id="9796385at2"/>
<reference evidence="4 5" key="1">
    <citation type="submission" date="2012-12" db="EMBL/GenBank/DDBJ databases">
        <title>Whole genome shotgun sequence of Gordonia hirsuta NBRC 16056.</title>
        <authorList>
            <person name="Isaki-Nakamura S."/>
            <person name="Hosoyama A."/>
            <person name="Tsuchikane K."/>
            <person name="Katsumata H."/>
            <person name="Baba S."/>
            <person name="Yamazaki S."/>
            <person name="Fujita N."/>
        </authorList>
    </citation>
    <scope>NUCLEOTIDE SEQUENCE [LARGE SCALE GENOMIC DNA]</scope>
    <source>
        <strain evidence="4 5">NBRC 16056</strain>
    </source>
</reference>
<feature type="region of interest" description="Disordered" evidence="2">
    <location>
        <begin position="278"/>
        <end position="356"/>
    </location>
</feature>